<name>A0ABU4VIR3_9ACTN</name>
<comment type="caution">
    <text evidence="4">The sequence shown here is derived from an EMBL/GenBank/DDBJ whole genome shotgun (WGS) entry which is preliminary data.</text>
</comment>
<gene>
    <name evidence="4" type="ORF">SK069_08750</name>
</gene>
<dbReference type="RefSeq" id="WP_319953832.1">
    <property type="nucleotide sequence ID" value="NZ_JAXAVX010000003.1"/>
</dbReference>
<keyword evidence="1" id="KW-0328">Glycosyltransferase</keyword>
<keyword evidence="5" id="KW-1185">Reference proteome</keyword>
<dbReference type="PANTHER" id="PTHR34136">
    <property type="match status" value="1"/>
</dbReference>
<dbReference type="EMBL" id="JAXAVX010000003">
    <property type="protein sequence ID" value="MDX8151678.1"/>
    <property type="molecule type" value="Genomic_DNA"/>
</dbReference>
<dbReference type="Proteomes" id="UP001277761">
    <property type="component" value="Unassembled WGS sequence"/>
</dbReference>
<feature type="compositionally biased region" description="Basic residues" evidence="3">
    <location>
        <begin position="286"/>
        <end position="297"/>
    </location>
</feature>
<feature type="region of interest" description="Disordered" evidence="3">
    <location>
        <begin position="274"/>
        <end position="303"/>
    </location>
</feature>
<evidence type="ECO:0000256" key="3">
    <source>
        <dbReference type="SAM" id="MobiDB-lite"/>
    </source>
</evidence>
<proteinExistence type="predicted"/>
<protein>
    <submittedName>
        <fullName evidence="4">WecB/TagA/CpsF family glycosyltransferase</fullName>
    </submittedName>
</protein>
<evidence type="ECO:0000313" key="4">
    <source>
        <dbReference type="EMBL" id="MDX8151678.1"/>
    </source>
</evidence>
<dbReference type="CDD" id="cd06533">
    <property type="entry name" value="Glyco_transf_WecG_TagA"/>
    <property type="match status" value="1"/>
</dbReference>
<reference evidence="4 5" key="1">
    <citation type="submission" date="2023-11" db="EMBL/GenBank/DDBJ databases">
        <authorList>
            <person name="Xu M."/>
            <person name="Jiang T."/>
        </authorList>
    </citation>
    <scope>NUCLEOTIDE SEQUENCE [LARGE SCALE GENOMIC DNA]</scope>
    <source>
        <strain evidence="4 5">SD</strain>
    </source>
</reference>
<evidence type="ECO:0000313" key="5">
    <source>
        <dbReference type="Proteomes" id="UP001277761"/>
    </source>
</evidence>
<sequence>MHHDGPTVTNANVLSALATPPPQVEVLGVPLALTTYERTLSWIDAMVASRRQGYVCVAATHTVMVCQEDEETRAAVLGSSLTVPDGQPLVWALNLLGHEQPSRVYGPDLMAKHCERAAQNGTRVYLYGGRDRLALDRLARRLRDRFPGLRIVGGWSPPYRELTDEEQQGVVDDINGSGADVVWVGIGVPKQEKWMAAMRSRLDAPVLLGVGAAFDFHAGLVPQAPRWIQSMGLEWAFRLSQEPRRLWRRYARYNPLFVARFSLQLLRQRLSGQPTAPVLRSGPPARRQRQGALRRRSAPAAGR</sequence>
<evidence type="ECO:0000256" key="2">
    <source>
        <dbReference type="ARBA" id="ARBA00022679"/>
    </source>
</evidence>
<dbReference type="InterPro" id="IPR004629">
    <property type="entry name" value="WecG_TagA_CpsF"/>
</dbReference>
<organism evidence="4 5">
    <name type="scientific">Patulibacter brassicae</name>
    <dbReference type="NCBI Taxonomy" id="1705717"/>
    <lineage>
        <taxon>Bacteria</taxon>
        <taxon>Bacillati</taxon>
        <taxon>Actinomycetota</taxon>
        <taxon>Thermoleophilia</taxon>
        <taxon>Solirubrobacterales</taxon>
        <taxon>Patulibacteraceae</taxon>
        <taxon>Patulibacter</taxon>
    </lineage>
</organism>
<keyword evidence="2" id="KW-0808">Transferase</keyword>
<dbReference type="NCBIfam" id="TIGR00696">
    <property type="entry name" value="wecG_tagA_cpsF"/>
    <property type="match status" value="1"/>
</dbReference>
<dbReference type="Pfam" id="PF03808">
    <property type="entry name" value="Glyco_tran_WecG"/>
    <property type="match status" value="1"/>
</dbReference>
<evidence type="ECO:0000256" key="1">
    <source>
        <dbReference type="ARBA" id="ARBA00022676"/>
    </source>
</evidence>
<accession>A0ABU4VIR3</accession>
<dbReference type="PANTHER" id="PTHR34136:SF1">
    <property type="entry name" value="UDP-N-ACETYL-D-MANNOSAMINURONIC ACID TRANSFERASE"/>
    <property type="match status" value="1"/>
</dbReference>